<dbReference type="Proteomes" id="UP001234216">
    <property type="component" value="Unassembled WGS sequence"/>
</dbReference>
<evidence type="ECO:0000313" key="2">
    <source>
        <dbReference type="EMBL" id="MDQ0904399.1"/>
    </source>
</evidence>
<protein>
    <submittedName>
        <fullName evidence="2">Uncharacterized protein</fullName>
    </submittedName>
</protein>
<name>A0AAW8F2R6_9ACTN</name>
<reference evidence="2" key="1">
    <citation type="submission" date="2023-07" db="EMBL/GenBank/DDBJ databases">
        <title>Comparative genomics of wheat-associated soil bacteria to identify genetic determinants of phenazine resistance.</title>
        <authorList>
            <person name="Mouncey N."/>
        </authorList>
    </citation>
    <scope>NUCLEOTIDE SEQUENCE</scope>
    <source>
        <strain evidence="2">V4I22</strain>
    </source>
</reference>
<dbReference type="EMBL" id="JAUSZV010000002">
    <property type="protein sequence ID" value="MDQ0904399.1"/>
    <property type="molecule type" value="Genomic_DNA"/>
</dbReference>
<feature type="transmembrane region" description="Helical" evidence="1">
    <location>
        <begin position="7"/>
        <end position="25"/>
    </location>
</feature>
<sequence>MKNIPFRLWVANLMAACGIFRFTQYHFWSSSMHYPRVLGSAAEFFLAAWVMTAGHYALESRKWKARKTAKVPAGLS</sequence>
<comment type="caution">
    <text evidence="2">The sequence shown here is derived from an EMBL/GenBank/DDBJ whole genome shotgun (WGS) entry which is preliminary data.</text>
</comment>
<dbReference type="RefSeq" id="WP_306971992.1">
    <property type="nucleotide sequence ID" value="NZ_JAUSZV010000002.1"/>
</dbReference>
<feature type="transmembrane region" description="Helical" evidence="1">
    <location>
        <begin position="37"/>
        <end position="58"/>
    </location>
</feature>
<keyword evidence="1" id="KW-0472">Membrane</keyword>
<proteinExistence type="predicted"/>
<evidence type="ECO:0000313" key="3">
    <source>
        <dbReference type="Proteomes" id="UP001234216"/>
    </source>
</evidence>
<dbReference type="AlphaFoldDB" id="A0AAW8F2R6"/>
<evidence type="ECO:0000256" key="1">
    <source>
        <dbReference type="SAM" id="Phobius"/>
    </source>
</evidence>
<accession>A0AAW8F2R6</accession>
<keyword evidence="1" id="KW-1133">Transmembrane helix</keyword>
<gene>
    <name evidence="2" type="ORF">QFZ22_000384</name>
</gene>
<organism evidence="2 3">
    <name type="scientific">Streptomyces canus</name>
    <dbReference type="NCBI Taxonomy" id="58343"/>
    <lineage>
        <taxon>Bacteria</taxon>
        <taxon>Bacillati</taxon>
        <taxon>Actinomycetota</taxon>
        <taxon>Actinomycetes</taxon>
        <taxon>Kitasatosporales</taxon>
        <taxon>Streptomycetaceae</taxon>
        <taxon>Streptomyces</taxon>
        <taxon>Streptomyces aurantiacus group</taxon>
    </lineage>
</organism>
<keyword evidence="1" id="KW-0812">Transmembrane</keyword>